<reference evidence="2" key="1">
    <citation type="submission" date="2016-10" db="EMBL/GenBank/DDBJ databases">
        <authorList>
            <person name="Varghese N."/>
            <person name="Submissions S."/>
        </authorList>
    </citation>
    <scope>NUCLEOTIDE SEQUENCE [LARGE SCALE GENOMIC DNA]</scope>
    <source>
        <strain evidence="2">DSM 20524</strain>
    </source>
</reference>
<keyword evidence="2" id="KW-1185">Reference proteome</keyword>
<sequence length="309" mass="33480">MRLILLSCGVPLRPDTEDIETVELPEVPSRADLRFLDALADDILPHDPTPSLDEIAAQPDVAHMGTPQLAPQPIEDPVRVIVHGTDAALSAVLTRMMRADYMWMQVAYLPTDVSSAAAINWGLTESNAWEVAVRGAVKPVPTIRTDTSSVVAGSATLTRFSRDDDGPAAGGIGEYIGEIVVDSQVLLHRVDEGDSARHFGQFGARLVPMTDAPGIVAAPLVTPRVSEGRASSRNPRQLQTWLTTPGLRWWARSQAVATNQVDGSRMLTGRAVQSGGLDILITIDGVDHPRPVKRVTFYRHLRDTQAVRP</sequence>
<dbReference type="Proteomes" id="UP000198929">
    <property type="component" value="Unassembled WGS sequence"/>
</dbReference>
<dbReference type="STRING" id="1121357.SAMN05661109_02048"/>
<dbReference type="AlphaFoldDB" id="A0A1H9V3S1"/>
<name>A0A1H9V3S1_9CORY</name>
<accession>A0A1H9V3S1</accession>
<evidence type="ECO:0000313" key="2">
    <source>
        <dbReference type="Proteomes" id="UP000198929"/>
    </source>
</evidence>
<proteinExistence type="predicted"/>
<gene>
    <name evidence="1" type="ORF">SAMN05661109_02048</name>
</gene>
<evidence type="ECO:0000313" key="1">
    <source>
        <dbReference type="EMBL" id="SES16219.1"/>
    </source>
</evidence>
<dbReference type="EMBL" id="FOGQ01000010">
    <property type="protein sequence ID" value="SES16219.1"/>
    <property type="molecule type" value="Genomic_DNA"/>
</dbReference>
<organism evidence="1 2">
    <name type="scientific">Corynebacterium cystitidis DSM 20524</name>
    <dbReference type="NCBI Taxonomy" id="1121357"/>
    <lineage>
        <taxon>Bacteria</taxon>
        <taxon>Bacillati</taxon>
        <taxon>Actinomycetota</taxon>
        <taxon>Actinomycetes</taxon>
        <taxon>Mycobacteriales</taxon>
        <taxon>Corynebacteriaceae</taxon>
        <taxon>Corynebacterium</taxon>
    </lineage>
</organism>
<protein>
    <submittedName>
        <fullName evidence="1">Uncharacterized protein</fullName>
    </submittedName>
</protein>